<dbReference type="InterPro" id="IPR036872">
    <property type="entry name" value="CH_dom_sf"/>
</dbReference>
<proteinExistence type="predicted"/>
<feature type="region of interest" description="Disordered" evidence="1">
    <location>
        <begin position="1124"/>
        <end position="1153"/>
    </location>
</feature>
<dbReference type="GO" id="GO:0008093">
    <property type="term" value="F:cytoskeletal anchor activity"/>
    <property type="evidence" value="ECO:0007669"/>
    <property type="project" value="TreeGrafter"/>
</dbReference>
<dbReference type="PANTHER" id="PTHR46756:SF18">
    <property type="entry name" value="GAS2-LIKE PROTEIN PICKLED EGGS"/>
    <property type="match status" value="1"/>
</dbReference>
<keyword evidence="2" id="KW-1133">Transmembrane helix</keyword>
<reference evidence="3" key="1">
    <citation type="journal article" date="2019" name="Nat. Commun.">
        <title>Genome-wide association mapping of date palm fruit traits.</title>
        <authorList>
            <person name="Hazzouri K.M."/>
            <person name="Gros-Balthazard M."/>
            <person name="Flowers J.M."/>
            <person name="Copetti D."/>
            <person name="Lemansour A."/>
            <person name="Lebrun M."/>
            <person name="Masmoudi K."/>
            <person name="Ferrand S."/>
            <person name="Dhar M.I."/>
            <person name="Fresquez Z.A."/>
            <person name="Rosas U."/>
            <person name="Zhang J."/>
            <person name="Talag J."/>
            <person name="Lee S."/>
            <person name="Kudrna D."/>
            <person name="Powell R.F."/>
            <person name="Leitch I.J."/>
            <person name="Krueger R.R."/>
            <person name="Wing R.A."/>
            <person name="Amiri K.M.A."/>
            <person name="Purugganan M.D."/>
        </authorList>
    </citation>
    <scope>NUCLEOTIDE SEQUENCE [LARGE SCALE GENOMIC DNA]</scope>
    <source>
        <strain evidence="3">cv. Khalas</strain>
    </source>
</reference>
<feature type="transmembrane region" description="Helical" evidence="2">
    <location>
        <begin position="1157"/>
        <end position="1178"/>
    </location>
</feature>
<dbReference type="GO" id="GO:0051015">
    <property type="term" value="F:actin filament binding"/>
    <property type="evidence" value="ECO:0007669"/>
    <property type="project" value="TreeGrafter"/>
</dbReference>
<dbReference type="CDD" id="cd00014">
    <property type="entry name" value="CH_SF"/>
    <property type="match status" value="1"/>
</dbReference>
<evidence type="ECO:0000256" key="2">
    <source>
        <dbReference type="SAM" id="Phobius"/>
    </source>
</evidence>
<organism evidence="3 4">
    <name type="scientific">Phoenix dactylifera</name>
    <name type="common">Date palm</name>
    <dbReference type="NCBI Taxonomy" id="42345"/>
    <lineage>
        <taxon>Eukaryota</taxon>
        <taxon>Viridiplantae</taxon>
        <taxon>Streptophyta</taxon>
        <taxon>Embryophyta</taxon>
        <taxon>Tracheophyta</taxon>
        <taxon>Spermatophyta</taxon>
        <taxon>Magnoliopsida</taxon>
        <taxon>Liliopsida</taxon>
        <taxon>Arecaceae</taxon>
        <taxon>Coryphoideae</taxon>
        <taxon>Phoeniceae</taxon>
        <taxon>Phoenix</taxon>
    </lineage>
</organism>
<dbReference type="AlphaFoldDB" id="A0A8B9AL42"/>
<feature type="compositionally biased region" description="Acidic residues" evidence="1">
    <location>
        <begin position="795"/>
        <end position="804"/>
    </location>
</feature>
<keyword evidence="2" id="KW-0812">Transmembrane</keyword>
<dbReference type="PANTHER" id="PTHR46756">
    <property type="entry name" value="TRANSGELIN"/>
    <property type="match status" value="1"/>
</dbReference>
<dbReference type="OrthoDB" id="21595at2759"/>
<feature type="region of interest" description="Disordered" evidence="1">
    <location>
        <begin position="790"/>
        <end position="820"/>
    </location>
</feature>
<evidence type="ECO:0000313" key="4">
    <source>
        <dbReference type="RefSeq" id="XP_038984753.1"/>
    </source>
</evidence>
<dbReference type="Proteomes" id="UP000228380">
    <property type="component" value="Chromosome 8"/>
</dbReference>
<dbReference type="GO" id="GO:0051764">
    <property type="term" value="P:actin crosslink formation"/>
    <property type="evidence" value="ECO:0007669"/>
    <property type="project" value="TreeGrafter"/>
</dbReference>
<gene>
    <name evidence="4" type="primary">LOC103715266</name>
</gene>
<sequence length="1226" mass="135834">MRRVGRADSPEVVEVVRVNESSPESSFRELDDVFLQTQARIWLAEVLHIRFDEEMAIAELLADGELLFQVSKIVWKMLLKKYPELKHSKVYIYERTSFGKSGRKYMPYPKVDSFLKICQILGLTSIDLFSPSDVVEKRDVRRVCMCIRSLSKKARLKNLRVPDFDIVTYTIVMPTDLVGGIRRNLEQAQCSSSSSSGYSPCIDLREIYRQRNPSGNHAQHHDSNSESDEAESCFTEVEFQSPRSNASYDAAALFNIIGGNCPEGNSVDDENLSQMHMDFSMDSQECREDEQKCRLHEEIMLTELVDLPHACVRRNDSHDFIDTLYCKSFLFHSECQTYQGSRTYFAQMGDIKYPNCQKSGDEIHSAKINCFQTYPSCFEDSTSGSDKKLNVSGEEAYEGYVGSALRNINDKTLFSKCTISNTCTDLDNEKEDFAKASAGGQGEIVSDAPGEDNVRSDCSVRYEDTINDCYNCALESHDRKPRSSDIIEFLDGEYDPTPRGCISVSGNEELKHDGNFVDRKTSPADFISHQASFSDLNVYSMDSSDFLNSDSLVLGGSVGMDTDNLDSNCRGIKCKDKRKPFEEDLDSEILSTAEAQAPSENAVTEDKLNKYDCTTTSWHDRERNEDKDLLTPKSCCLRAKTAGIKRTSLNGIKLPPIPYSSKPVDFLRCDTKESQPCFKTEDENSAGSLSSNADEQDFCVGNVRQLCSQYHNPPHADSAYKSDEWVIPSHSDILSDSGITQGKNNSATGTIMSDGCSKAESEDILSQNVWTAHSGTSGVAMCLVPGNRDVSTSDSEMDAIEQPDDSTAHKEDTTYGHSMSCPKHKSVTNFNFHGVKSQLIAGNFNTANEGGLKNSLIEQNDSSCFHPCEACQDPVVETKQHLPEKQCAENSLNCYTQGGSISDFSTKCSLQLIETENDDECCTSSSEVEDSCVRWMKPLSNSCQVSCQQQILSVEEMTIRHLHSSMPNDMLSICDFDSSCQQQIQQTVLDASDNTYLPVGNDIMQRKASGSLGIYCKDRNEFNGSETGGTEVTENSKAPCTRYPNELDGSEFVDTHNAGPGSPDQGGDCEMVSMYESASYDSIAYNGNGKQVQDNILQTEENLPFSAPGCAVEGEENNCVEQISEGTKESEEELVTPLDSSGKRDGTTGEMQRPGKIMLKSVAGGITLVGSLFLLLHLSRRKRDKEKNSTAVVPLQTQKAGMEGSTQKKVEIGKSDALYPGERLKF</sequence>
<feature type="region of interest" description="Disordered" evidence="1">
    <location>
        <begin position="213"/>
        <end position="234"/>
    </location>
</feature>
<accession>A0A8B9AL42</accession>
<keyword evidence="3" id="KW-1185">Reference proteome</keyword>
<dbReference type="KEGG" id="pda:103715266"/>
<dbReference type="GeneID" id="103715266"/>
<evidence type="ECO:0000313" key="3">
    <source>
        <dbReference type="Proteomes" id="UP000228380"/>
    </source>
</evidence>
<name>A0A8B9AL42_PHODC</name>
<dbReference type="GO" id="GO:0005884">
    <property type="term" value="C:actin filament"/>
    <property type="evidence" value="ECO:0007669"/>
    <property type="project" value="TreeGrafter"/>
</dbReference>
<dbReference type="RefSeq" id="XP_038984753.1">
    <property type="nucleotide sequence ID" value="XM_039128825.1"/>
</dbReference>
<evidence type="ECO:0000256" key="1">
    <source>
        <dbReference type="SAM" id="MobiDB-lite"/>
    </source>
</evidence>
<protein>
    <submittedName>
        <fullName evidence="4">Uncharacterized protein LOC103715266 isoform X1</fullName>
    </submittedName>
</protein>
<dbReference type="Gene3D" id="1.10.418.10">
    <property type="entry name" value="Calponin-like domain"/>
    <property type="match status" value="1"/>
</dbReference>
<keyword evidence="2" id="KW-0472">Membrane</keyword>
<dbReference type="SUPFAM" id="SSF47576">
    <property type="entry name" value="Calponin-homology domain, CH-domain"/>
    <property type="match status" value="1"/>
</dbReference>
<reference evidence="4" key="2">
    <citation type="submission" date="2025-08" db="UniProtKB">
        <authorList>
            <consortium name="RefSeq"/>
        </authorList>
    </citation>
    <scope>IDENTIFICATION</scope>
    <source>
        <tissue evidence="4">Young leaves</tissue>
    </source>
</reference>